<protein>
    <submittedName>
        <fullName evidence="3">BPI1 domain-containing protein</fullName>
    </submittedName>
</protein>
<reference evidence="1 2" key="2">
    <citation type="submission" date="2018-11" db="EMBL/GenBank/DDBJ databases">
        <authorList>
            <consortium name="Pathogen Informatics"/>
        </authorList>
    </citation>
    <scope>NUCLEOTIDE SEQUENCE [LARGE SCALE GENOMIC DNA]</scope>
</reference>
<dbReference type="SUPFAM" id="SSF55394">
    <property type="entry name" value="Bactericidal permeability-increasing protein, BPI"/>
    <property type="match status" value="1"/>
</dbReference>
<organism evidence="3">
    <name type="scientific">Gongylonema pulchrum</name>
    <dbReference type="NCBI Taxonomy" id="637853"/>
    <lineage>
        <taxon>Eukaryota</taxon>
        <taxon>Metazoa</taxon>
        <taxon>Ecdysozoa</taxon>
        <taxon>Nematoda</taxon>
        <taxon>Chromadorea</taxon>
        <taxon>Rhabditida</taxon>
        <taxon>Spirurina</taxon>
        <taxon>Spiruromorpha</taxon>
        <taxon>Spiruroidea</taxon>
        <taxon>Gongylonematidae</taxon>
        <taxon>Gongylonema</taxon>
    </lineage>
</organism>
<accession>A0A183CV75</accession>
<dbReference type="AlphaFoldDB" id="A0A183CV75"/>
<evidence type="ECO:0000313" key="3">
    <source>
        <dbReference type="WBParaSite" id="GPUH_0000036501-mRNA-1"/>
    </source>
</evidence>
<dbReference type="PANTHER" id="PTHR10504">
    <property type="entry name" value="BACTERICIDAL PERMEABILITY-INCREASING BPI PROTEIN-RELATED"/>
    <property type="match status" value="1"/>
</dbReference>
<gene>
    <name evidence="1" type="ORF">GPUH_LOCUS366</name>
</gene>
<dbReference type="Proteomes" id="UP000271098">
    <property type="component" value="Unassembled WGS sequence"/>
</dbReference>
<dbReference type="InterPro" id="IPR032942">
    <property type="entry name" value="BPI/LBP/Plunc"/>
</dbReference>
<keyword evidence="2" id="KW-1185">Reference proteome</keyword>
<dbReference type="Gene3D" id="3.15.10.10">
    <property type="entry name" value="Bactericidal permeability-increasing protein, domain 1"/>
    <property type="match status" value="1"/>
</dbReference>
<dbReference type="EMBL" id="UYRT01000307">
    <property type="protein sequence ID" value="VDK27956.1"/>
    <property type="molecule type" value="Genomic_DNA"/>
</dbReference>
<reference evidence="3" key="1">
    <citation type="submission" date="2016-06" db="UniProtKB">
        <authorList>
            <consortium name="WormBaseParasite"/>
        </authorList>
    </citation>
    <scope>IDENTIFICATION</scope>
</reference>
<proteinExistence type="predicted"/>
<dbReference type="OrthoDB" id="5858277at2759"/>
<dbReference type="InterPro" id="IPR017943">
    <property type="entry name" value="Bactericidal_perm-incr_a/b_dom"/>
</dbReference>
<dbReference type="WBParaSite" id="GPUH_0000036501-mRNA-1">
    <property type="protein sequence ID" value="GPUH_0000036501-mRNA-1"/>
    <property type="gene ID" value="GPUH_0000036501"/>
</dbReference>
<evidence type="ECO:0000313" key="2">
    <source>
        <dbReference type="Proteomes" id="UP000271098"/>
    </source>
</evidence>
<name>A0A183CV75_9BILA</name>
<dbReference type="GO" id="GO:0008289">
    <property type="term" value="F:lipid binding"/>
    <property type="evidence" value="ECO:0007669"/>
    <property type="project" value="InterPro"/>
</dbReference>
<dbReference type="GO" id="GO:0005615">
    <property type="term" value="C:extracellular space"/>
    <property type="evidence" value="ECO:0007669"/>
    <property type="project" value="TreeGrafter"/>
</dbReference>
<dbReference type="PANTHER" id="PTHR10504:SF144">
    <property type="entry name" value="BPI1 DOMAIN-CONTAINING PROTEIN"/>
    <property type="match status" value="1"/>
</dbReference>
<evidence type="ECO:0000313" key="1">
    <source>
        <dbReference type="EMBL" id="VDK27956.1"/>
    </source>
</evidence>
<sequence>MFAINLQVSVSVQMTLERSPYNGAPRLRVARCAASIGYLNVYIINGGLIGDVINNNFRGKIIAQAQAMLPAKICGMLPLLVDERVNTLLSRLPQAIPLMQMVSYSTALTAKPHRLPEHVSHYHLLQHRDISGIFSQNHLFSASDPRTEQAETSFELFKILSRSVS</sequence>